<feature type="domain" description="PE-PPE" evidence="2">
    <location>
        <begin position="88"/>
        <end position="298"/>
    </location>
</feature>
<sequence length="409" mass="42743">MPIRGPVMKKLGSRRMSVPVTSVVAVAAAVAVGLTPTVSSAPMLTAAAVDYLRGTNIGWTPTDQQYRDFISRVLDGTDTPAATPTSAGNIAYNAGFWPVSNNYIFDKTWNQSVAQGVKNVEARDPQGDVIFGLSQGAVVLSRYKAAHPEGTGNTFVLVENPSRPNGGILERFAGLYIPVLDISVSGATPDNGDTTVDVARQYDGWADFPTYPLNLLATVNAIMGMIYVHGQTQTELTAADIEAAKAGGNAYYQQHGDTTYYLIRTPLVPLLMPLKGIVPDPILGAIDPVLRKFIEMGYNRADYSAPTRAQLLPGISLPAFPSRPAAASAPKAVAPAAAEPEVSTPEVTTPEVSTPEVSKPAESTPKAGSPAKKTTGAKKSAASSDSSGSDAPKKKSTGGSARPSAKKAS</sequence>
<dbReference type="InterPro" id="IPR013228">
    <property type="entry name" value="PE-PPE_C"/>
</dbReference>
<dbReference type="Proteomes" id="UP000192534">
    <property type="component" value="Unassembled WGS sequence"/>
</dbReference>
<dbReference type="AlphaFoldDB" id="A0A1X0IQ50"/>
<protein>
    <recommendedName>
        <fullName evidence="2">PE-PPE domain-containing protein</fullName>
    </recommendedName>
</protein>
<feature type="compositionally biased region" description="Low complexity" evidence="1">
    <location>
        <begin position="366"/>
        <end position="390"/>
    </location>
</feature>
<dbReference type="Pfam" id="PF08237">
    <property type="entry name" value="PE-PPE"/>
    <property type="match status" value="1"/>
</dbReference>
<gene>
    <name evidence="3" type="ORF">BST42_21450</name>
</gene>
<evidence type="ECO:0000259" key="2">
    <source>
        <dbReference type="Pfam" id="PF08237"/>
    </source>
</evidence>
<evidence type="ECO:0000313" key="4">
    <source>
        <dbReference type="Proteomes" id="UP000192534"/>
    </source>
</evidence>
<dbReference type="EMBL" id="MVIH01000012">
    <property type="protein sequence ID" value="ORB49893.1"/>
    <property type="molecule type" value="Genomic_DNA"/>
</dbReference>
<keyword evidence="4" id="KW-1185">Reference proteome</keyword>
<accession>A0A1X0IQ50</accession>
<reference evidence="3 4" key="1">
    <citation type="submission" date="2016-12" db="EMBL/GenBank/DDBJ databases">
        <title>The new phylogeny of genus Mycobacterium.</title>
        <authorList>
            <person name="Tortoli E."/>
            <person name="Trovato A."/>
            <person name="Cirillo D.M."/>
        </authorList>
    </citation>
    <scope>NUCLEOTIDE SEQUENCE [LARGE SCALE GENOMIC DNA]</scope>
    <source>
        <strain evidence="3 4">DSM 44223</strain>
    </source>
</reference>
<feature type="region of interest" description="Disordered" evidence="1">
    <location>
        <begin position="331"/>
        <end position="409"/>
    </location>
</feature>
<organism evidence="3 4">
    <name type="scientific">Mycolicibacterium rhodesiae</name>
    <name type="common">Mycobacterium rhodesiae</name>
    <dbReference type="NCBI Taxonomy" id="36814"/>
    <lineage>
        <taxon>Bacteria</taxon>
        <taxon>Bacillati</taxon>
        <taxon>Actinomycetota</taxon>
        <taxon>Actinomycetes</taxon>
        <taxon>Mycobacteriales</taxon>
        <taxon>Mycobacteriaceae</taxon>
        <taxon>Mycolicibacterium</taxon>
    </lineage>
</organism>
<comment type="caution">
    <text evidence="3">The sequence shown here is derived from an EMBL/GenBank/DDBJ whole genome shotgun (WGS) entry which is preliminary data.</text>
</comment>
<feature type="compositionally biased region" description="Low complexity" evidence="1">
    <location>
        <begin position="331"/>
        <end position="358"/>
    </location>
</feature>
<evidence type="ECO:0000256" key="1">
    <source>
        <dbReference type="SAM" id="MobiDB-lite"/>
    </source>
</evidence>
<proteinExistence type="predicted"/>
<name>A0A1X0IQ50_MYCRH</name>
<evidence type="ECO:0000313" key="3">
    <source>
        <dbReference type="EMBL" id="ORB49893.1"/>
    </source>
</evidence>